<proteinExistence type="predicted"/>
<evidence type="ECO:0000313" key="3">
    <source>
        <dbReference type="Proteomes" id="UP001165590"/>
    </source>
</evidence>
<keyword evidence="3" id="KW-1185">Reference proteome</keyword>
<protein>
    <submittedName>
        <fullName evidence="2">Uncharacterized protein</fullName>
    </submittedName>
</protein>
<feature type="region of interest" description="Disordered" evidence="1">
    <location>
        <begin position="16"/>
        <end position="37"/>
    </location>
</feature>
<organism evidence="2 3">
    <name type="scientific">Streptomyces ortus</name>
    <dbReference type="NCBI Taxonomy" id="2867268"/>
    <lineage>
        <taxon>Bacteria</taxon>
        <taxon>Bacillati</taxon>
        <taxon>Actinomycetota</taxon>
        <taxon>Actinomycetes</taxon>
        <taxon>Kitasatosporales</taxon>
        <taxon>Streptomycetaceae</taxon>
        <taxon>Streptomyces</taxon>
    </lineage>
</organism>
<gene>
    <name evidence="2" type="ORF">K3769_04560</name>
</gene>
<comment type="caution">
    <text evidence="2">The sequence shown here is derived from an EMBL/GenBank/DDBJ whole genome shotgun (WGS) entry which is preliminary data.</text>
</comment>
<sequence>MGTDGQDEVRWVHIPDGRTRCSPDQADSGSRATPTTPGCCYNAEAAEQAMFEESRAKVAK</sequence>
<dbReference type="RefSeq" id="WP_267025167.1">
    <property type="nucleotide sequence ID" value="NZ_JAIFZO010000002.1"/>
</dbReference>
<reference evidence="2" key="1">
    <citation type="journal article" date="2022" name="bioRxiv">
        <title>Discovery and biosynthetic assessment of Streptomyces ortus sp nov. isolated from a deep-sea sponge.</title>
        <authorList>
            <person name="Williams S.E."/>
        </authorList>
    </citation>
    <scope>NUCLEOTIDE SEQUENCE</scope>
    <source>
        <strain evidence="2">A15ISP2-DRY2</strain>
    </source>
</reference>
<evidence type="ECO:0000256" key="1">
    <source>
        <dbReference type="SAM" id="MobiDB-lite"/>
    </source>
</evidence>
<dbReference type="EMBL" id="JAIFZO010000002">
    <property type="protein sequence ID" value="MCX4232064.1"/>
    <property type="molecule type" value="Genomic_DNA"/>
</dbReference>
<name>A0ABT3UWY2_9ACTN</name>
<feature type="compositionally biased region" description="Polar residues" evidence="1">
    <location>
        <begin position="25"/>
        <end position="36"/>
    </location>
</feature>
<dbReference type="Proteomes" id="UP001165590">
    <property type="component" value="Unassembled WGS sequence"/>
</dbReference>
<accession>A0ABT3UWY2</accession>
<evidence type="ECO:0000313" key="2">
    <source>
        <dbReference type="EMBL" id="MCX4232064.1"/>
    </source>
</evidence>